<proteinExistence type="predicted"/>
<dbReference type="PIRSF" id="PIRSF030771">
    <property type="entry name" value="UCP030771"/>
    <property type="match status" value="1"/>
</dbReference>
<dbReference type="InterPro" id="IPR011231">
    <property type="entry name" value="Phage_VT1-Sakai_H0018"/>
</dbReference>
<dbReference type="STRING" id="1217970.SAMN05444002_0007"/>
<sequence length="109" mass="10857">MKNYVQPGENITLTAAAASSSGDGVLVGSLFGIAAGDAEIGDTLTIVTEGVFEMPKPATDVLAVGDPVYWDASGKLATADDDSGSNAEIGVAVTTAANPSSSVRVRLNG</sequence>
<dbReference type="Proteomes" id="UP000184932">
    <property type="component" value="Unassembled WGS sequence"/>
</dbReference>
<name>A0A1N6DU17_9RHOB</name>
<evidence type="ECO:0000313" key="2">
    <source>
        <dbReference type="Proteomes" id="UP000184932"/>
    </source>
</evidence>
<reference evidence="2" key="1">
    <citation type="submission" date="2016-11" db="EMBL/GenBank/DDBJ databases">
        <authorList>
            <person name="Varghese N."/>
            <person name="Submissions S."/>
        </authorList>
    </citation>
    <scope>NUCLEOTIDE SEQUENCE [LARGE SCALE GENOMIC DNA]</scope>
    <source>
        <strain evidence="2">DSM 29440</strain>
    </source>
</reference>
<evidence type="ECO:0000313" key="1">
    <source>
        <dbReference type="EMBL" id="SIN74272.1"/>
    </source>
</evidence>
<protein>
    <submittedName>
        <fullName evidence="1">Predicted phage recombinase, RecA/RadA family</fullName>
    </submittedName>
</protein>
<keyword evidence="2" id="KW-1185">Reference proteome</keyword>
<dbReference type="OrthoDB" id="5365964at2"/>
<organism evidence="1 2">
    <name type="scientific">Vannielia litorea</name>
    <dbReference type="NCBI Taxonomy" id="1217970"/>
    <lineage>
        <taxon>Bacteria</taxon>
        <taxon>Pseudomonadati</taxon>
        <taxon>Pseudomonadota</taxon>
        <taxon>Alphaproteobacteria</taxon>
        <taxon>Rhodobacterales</taxon>
        <taxon>Paracoccaceae</taxon>
        <taxon>Vannielia</taxon>
    </lineage>
</organism>
<gene>
    <name evidence="1" type="ORF">SAMN05444002_0007</name>
</gene>
<dbReference type="RefSeq" id="WP_074254247.1">
    <property type="nucleotide sequence ID" value="NZ_FSRL01000001.1"/>
</dbReference>
<dbReference type="AlphaFoldDB" id="A0A1N6DU17"/>
<dbReference type="Pfam" id="PF09956">
    <property type="entry name" value="Phage_cement_2"/>
    <property type="match status" value="1"/>
</dbReference>
<accession>A0A1N6DU17</accession>
<dbReference type="EMBL" id="FSRL01000001">
    <property type="protein sequence ID" value="SIN74272.1"/>
    <property type="molecule type" value="Genomic_DNA"/>
</dbReference>